<feature type="domain" description="Fungal-type protein kinase" evidence="1">
    <location>
        <begin position="127"/>
        <end position="509"/>
    </location>
</feature>
<sequence>MALALDKDLEETMLWNIRGLTSHVFHDRICKTWPEAWPATLAKALLAAHFDEDAGYWRIWPSDPHMPLAHKTMAFLNGFAAIIRDHWSAQGIDTTNLPTRQWFADTSFEGRLSEAPAPDLILQDAMGPYKWEDALAIGCTTENADLPGAWHPVQTLAENAGPLMSRQRSRLYGLGIAVYRREDSQGAVLRLVGWDRMGLVVAKKFPIHDPACAEALVRVVAGTMFAPRPRLGWDASVKLRYGQEFIRVKDIDFAAAARVDEEAGVTGKGASIYVDSEEHEDGVELEVFEWTSPPPRAQLNQRATLCCSVRGPDGRMYALRRTWDDPRAPHGHKNERRMVGTLGHIEGVVDIVTSGVVESNGKPQSTDKLRGCMKAKDQDYKKFMGMSMRRHQQVLMYPFCEDLSEFESPLEVVHIFSDVLKAMGRMLKQRAMHCDISDNNVRLWRPTTGRVRGMLIDLEKGCFLDDHGQNTKEIMTGTLTFMSIGVLEHAPRKAKDDLESLVYLFILICTQYAGPRGAFRRDKGWSQCDIAVWDVLDDVHLAHKIALRRNEHGEIDRVLDDFTDPWRARCY</sequence>
<organism evidence="3">
    <name type="scientific">Schizophyllum commune (strain H4-8 / FGSC 9210)</name>
    <name type="common">Split gill fungus</name>
    <dbReference type="NCBI Taxonomy" id="578458"/>
    <lineage>
        <taxon>Eukaryota</taxon>
        <taxon>Fungi</taxon>
        <taxon>Dikarya</taxon>
        <taxon>Basidiomycota</taxon>
        <taxon>Agaricomycotina</taxon>
        <taxon>Agaricomycetes</taxon>
        <taxon>Agaricomycetidae</taxon>
        <taxon>Agaricales</taxon>
        <taxon>Schizophyllaceae</taxon>
        <taxon>Schizophyllum</taxon>
    </lineage>
</organism>
<protein>
    <recommendedName>
        <fullName evidence="1">Fungal-type protein kinase domain-containing protein</fullName>
    </recommendedName>
</protein>
<dbReference type="SUPFAM" id="SSF56112">
    <property type="entry name" value="Protein kinase-like (PK-like)"/>
    <property type="match status" value="1"/>
</dbReference>
<dbReference type="InParanoid" id="D8Q691"/>
<name>D8Q691_SCHCM</name>
<dbReference type="VEuPathDB" id="FungiDB:SCHCODRAFT_02689334"/>
<dbReference type="HOGENOM" id="CLU_021656_0_0_1"/>
<dbReference type="PANTHER" id="PTHR38248:SF2">
    <property type="entry name" value="FUNK1 11"/>
    <property type="match status" value="1"/>
</dbReference>
<dbReference type="Proteomes" id="UP000007431">
    <property type="component" value="Unassembled WGS sequence"/>
</dbReference>
<evidence type="ECO:0000259" key="1">
    <source>
        <dbReference type="Pfam" id="PF17667"/>
    </source>
</evidence>
<proteinExistence type="predicted"/>
<dbReference type="STRING" id="578458.D8Q691"/>
<accession>D8Q691</accession>
<dbReference type="PANTHER" id="PTHR38248">
    <property type="entry name" value="FUNK1 6"/>
    <property type="match status" value="1"/>
</dbReference>
<dbReference type="KEGG" id="scm:SCHCO_02689334"/>
<keyword evidence="3" id="KW-1185">Reference proteome</keyword>
<dbReference type="InterPro" id="IPR040976">
    <property type="entry name" value="Pkinase_fungal"/>
</dbReference>
<dbReference type="InterPro" id="IPR011009">
    <property type="entry name" value="Kinase-like_dom_sf"/>
</dbReference>
<reference evidence="2 3" key="1">
    <citation type="journal article" date="2010" name="Nat. Biotechnol.">
        <title>Genome sequence of the model mushroom Schizophyllum commune.</title>
        <authorList>
            <person name="Ohm R.A."/>
            <person name="de Jong J.F."/>
            <person name="Lugones L.G."/>
            <person name="Aerts A."/>
            <person name="Kothe E."/>
            <person name="Stajich J.E."/>
            <person name="de Vries R.P."/>
            <person name="Record E."/>
            <person name="Levasseur A."/>
            <person name="Baker S.E."/>
            <person name="Bartholomew K.A."/>
            <person name="Coutinho P.M."/>
            <person name="Erdmann S."/>
            <person name="Fowler T.J."/>
            <person name="Gathman A.C."/>
            <person name="Lombard V."/>
            <person name="Henrissat B."/>
            <person name="Knabe N."/>
            <person name="Kuees U."/>
            <person name="Lilly W.W."/>
            <person name="Lindquist E."/>
            <person name="Lucas S."/>
            <person name="Magnuson J.K."/>
            <person name="Piumi F."/>
            <person name="Raudaskoski M."/>
            <person name="Salamov A."/>
            <person name="Schmutz J."/>
            <person name="Schwarze F.W.M.R."/>
            <person name="vanKuyk P.A."/>
            <person name="Horton J.S."/>
            <person name="Grigoriev I.V."/>
            <person name="Woesten H.A.B."/>
        </authorList>
    </citation>
    <scope>NUCLEOTIDE SEQUENCE [LARGE SCALE GENOMIC DNA]</scope>
    <source>
        <strain evidence="3">H4-8 / FGSC 9210</strain>
    </source>
</reference>
<evidence type="ECO:0000313" key="3">
    <source>
        <dbReference type="Proteomes" id="UP000007431"/>
    </source>
</evidence>
<dbReference type="GeneID" id="9586997"/>
<dbReference type="AlphaFoldDB" id="D8Q691"/>
<dbReference type="RefSeq" id="XP_003031501.1">
    <property type="nucleotide sequence ID" value="XM_003031455.1"/>
</dbReference>
<dbReference type="EMBL" id="GL377307">
    <property type="protein sequence ID" value="EFI96598.1"/>
    <property type="molecule type" value="Genomic_DNA"/>
</dbReference>
<dbReference type="OrthoDB" id="5569250at2759"/>
<gene>
    <name evidence="2" type="ORF">SCHCODRAFT_235632</name>
</gene>
<dbReference type="Pfam" id="PF17667">
    <property type="entry name" value="Pkinase_fungal"/>
    <property type="match status" value="1"/>
</dbReference>
<dbReference type="Gene3D" id="1.10.510.10">
    <property type="entry name" value="Transferase(Phosphotransferase) domain 1"/>
    <property type="match status" value="1"/>
</dbReference>
<evidence type="ECO:0000313" key="2">
    <source>
        <dbReference type="EMBL" id="EFI96598.1"/>
    </source>
</evidence>